<evidence type="ECO:0000256" key="3">
    <source>
        <dbReference type="ARBA" id="ARBA00022737"/>
    </source>
</evidence>
<evidence type="ECO:0000256" key="8">
    <source>
        <dbReference type="SAM" id="SignalP"/>
    </source>
</evidence>
<dbReference type="Pfam" id="PF12662">
    <property type="entry name" value="cEGF"/>
    <property type="match status" value="3"/>
</dbReference>
<feature type="domain" description="EGF-like" evidence="9">
    <location>
        <begin position="176"/>
        <end position="217"/>
    </location>
</feature>
<keyword evidence="4 5" id="KW-1015">Disulfide bond</keyword>
<keyword evidence="3" id="KW-0677">Repeat</keyword>
<evidence type="ECO:0000256" key="1">
    <source>
        <dbReference type="ARBA" id="ARBA00022536"/>
    </source>
</evidence>
<proteinExistence type="predicted"/>
<dbReference type="InterPro" id="IPR018097">
    <property type="entry name" value="EGF_Ca-bd_CS"/>
</dbReference>
<dbReference type="InterPro" id="IPR050751">
    <property type="entry name" value="ECM_structural_protein"/>
</dbReference>
<dbReference type="PROSITE" id="PS01186">
    <property type="entry name" value="EGF_2"/>
    <property type="match status" value="6"/>
</dbReference>
<protein>
    <submittedName>
        <fullName evidence="11 12">Fibrillin-1-like</fullName>
    </submittedName>
</protein>
<dbReference type="FunFam" id="2.10.25.10:FF:000240">
    <property type="entry name" value="Vitamin K-dependent protein S"/>
    <property type="match status" value="3"/>
</dbReference>
<dbReference type="PANTHER" id="PTHR24034">
    <property type="entry name" value="EGF-LIKE DOMAIN-CONTAINING PROTEIN"/>
    <property type="match status" value="1"/>
</dbReference>
<feature type="transmembrane region" description="Helical" evidence="7">
    <location>
        <begin position="651"/>
        <end position="672"/>
    </location>
</feature>
<comment type="caution">
    <text evidence="5">Lacks conserved residue(s) required for the propagation of feature annotation.</text>
</comment>
<gene>
    <name evidence="11 12" type="primary">LOC110984934</name>
</gene>
<feature type="chain" id="PRO_5044665670" evidence="8">
    <location>
        <begin position="24"/>
        <end position="733"/>
    </location>
</feature>
<evidence type="ECO:0000313" key="10">
    <source>
        <dbReference type="Proteomes" id="UP000694845"/>
    </source>
</evidence>
<dbReference type="Proteomes" id="UP000694845">
    <property type="component" value="Unplaced"/>
</dbReference>
<feature type="disulfide bond" evidence="5">
    <location>
        <begin position="120"/>
        <end position="129"/>
    </location>
</feature>
<evidence type="ECO:0000313" key="11">
    <source>
        <dbReference type="RefSeq" id="XP_022101273.1"/>
    </source>
</evidence>
<keyword evidence="1 5" id="KW-0245">EGF-like domain</keyword>
<dbReference type="RefSeq" id="XP_022101274.1">
    <property type="nucleotide sequence ID" value="XM_022245582.1"/>
</dbReference>
<dbReference type="OrthoDB" id="6286622at2759"/>
<keyword evidence="7" id="KW-0472">Membrane</keyword>
<feature type="region of interest" description="Disordered" evidence="6">
    <location>
        <begin position="711"/>
        <end position="733"/>
    </location>
</feature>
<evidence type="ECO:0000256" key="7">
    <source>
        <dbReference type="SAM" id="Phobius"/>
    </source>
</evidence>
<dbReference type="PROSITE" id="PS00010">
    <property type="entry name" value="ASX_HYDROXYL"/>
    <property type="match status" value="2"/>
</dbReference>
<keyword evidence="10" id="KW-1185">Reference proteome</keyword>
<evidence type="ECO:0000256" key="2">
    <source>
        <dbReference type="ARBA" id="ARBA00022729"/>
    </source>
</evidence>
<dbReference type="PROSITE" id="PS01187">
    <property type="entry name" value="EGF_CA"/>
    <property type="match status" value="3"/>
</dbReference>
<dbReference type="GeneID" id="110984934"/>
<dbReference type="RefSeq" id="XP_022101273.1">
    <property type="nucleotide sequence ID" value="XM_022245581.1"/>
</dbReference>
<dbReference type="Pfam" id="PF07645">
    <property type="entry name" value="EGF_CA"/>
    <property type="match status" value="2"/>
</dbReference>
<dbReference type="PROSITE" id="PS50026">
    <property type="entry name" value="EGF_3"/>
    <property type="match status" value="2"/>
</dbReference>
<dbReference type="PANTHER" id="PTHR24034:SF209">
    <property type="entry name" value="EGF-LIKE DOMAIN-CONTAINING PROTEIN"/>
    <property type="match status" value="1"/>
</dbReference>
<dbReference type="SMART" id="SM00181">
    <property type="entry name" value="EGF"/>
    <property type="match status" value="10"/>
</dbReference>
<dbReference type="Gene3D" id="2.10.25.10">
    <property type="entry name" value="Laminin"/>
    <property type="match status" value="8"/>
</dbReference>
<dbReference type="GO" id="GO:0005509">
    <property type="term" value="F:calcium ion binding"/>
    <property type="evidence" value="ECO:0007669"/>
    <property type="project" value="InterPro"/>
</dbReference>
<dbReference type="InterPro" id="IPR049883">
    <property type="entry name" value="NOTCH1_EGF-like"/>
</dbReference>
<name>A0A8B7Z6K9_ACAPL</name>
<dbReference type="AlphaFoldDB" id="A0A8B7Z6K9"/>
<keyword evidence="7" id="KW-1133">Transmembrane helix</keyword>
<dbReference type="InterPro" id="IPR026823">
    <property type="entry name" value="cEGF"/>
</dbReference>
<dbReference type="InterPro" id="IPR000152">
    <property type="entry name" value="EGF-type_Asp/Asn_hydroxyl_site"/>
</dbReference>
<keyword evidence="7" id="KW-0812">Transmembrane</keyword>
<organism evidence="10 12">
    <name type="scientific">Acanthaster planci</name>
    <name type="common">Crown-of-thorns starfish</name>
    <dbReference type="NCBI Taxonomy" id="133434"/>
    <lineage>
        <taxon>Eukaryota</taxon>
        <taxon>Metazoa</taxon>
        <taxon>Echinodermata</taxon>
        <taxon>Eleutherozoa</taxon>
        <taxon>Asterozoa</taxon>
        <taxon>Asteroidea</taxon>
        <taxon>Valvatacea</taxon>
        <taxon>Valvatida</taxon>
        <taxon>Acanthasteridae</taxon>
        <taxon>Acanthaster</taxon>
    </lineage>
</organism>
<dbReference type="PROSITE" id="PS00022">
    <property type="entry name" value="EGF_1"/>
    <property type="match status" value="1"/>
</dbReference>
<dbReference type="OMA" id="NCSECET"/>
<dbReference type="SMART" id="SM00179">
    <property type="entry name" value="EGF_CA"/>
    <property type="match status" value="7"/>
</dbReference>
<evidence type="ECO:0000256" key="4">
    <source>
        <dbReference type="ARBA" id="ARBA00023157"/>
    </source>
</evidence>
<reference evidence="11 12" key="1">
    <citation type="submission" date="2025-04" db="UniProtKB">
        <authorList>
            <consortium name="RefSeq"/>
        </authorList>
    </citation>
    <scope>IDENTIFICATION</scope>
</reference>
<evidence type="ECO:0000313" key="12">
    <source>
        <dbReference type="RefSeq" id="XP_022101274.1"/>
    </source>
</evidence>
<accession>A0A8B7Z6K9</accession>
<dbReference type="CDD" id="cd00054">
    <property type="entry name" value="EGF_CA"/>
    <property type="match status" value="1"/>
</dbReference>
<dbReference type="Pfam" id="PF14670">
    <property type="entry name" value="FXa_inhibition"/>
    <property type="match status" value="1"/>
</dbReference>
<keyword evidence="2 8" id="KW-0732">Signal</keyword>
<evidence type="ECO:0000256" key="6">
    <source>
        <dbReference type="SAM" id="MobiDB-lite"/>
    </source>
</evidence>
<dbReference type="InterPro" id="IPR009030">
    <property type="entry name" value="Growth_fac_rcpt_cys_sf"/>
</dbReference>
<evidence type="ECO:0000259" key="9">
    <source>
        <dbReference type="PROSITE" id="PS50026"/>
    </source>
</evidence>
<dbReference type="InterPro" id="IPR001881">
    <property type="entry name" value="EGF-like_Ca-bd_dom"/>
</dbReference>
<feature type="signal peptide" evidence="8">
    <location>
        <begin position="1"/>
        <end position="23"/>
    </location>
</feature>
<sequence>MEATLRCILGAVVIFSAATTVLGSVDHRCRRTYQYRAAEGYTTYHSQRYTVSCGWCGWSRCARYRQLSSYNYRTQLRTSARTQCCTGWRMDGYGKCSIPICSPSCHPTRGRCVRPNVCQCNTGYHGRTCSYDINECMRKSKAYPQCDHICINTVGSYRCECHSGYALDADGHSCTDINECSMSRTQDCYHKCVNTPGSYRCECYRGYTLKAGGKECKDDNECTGMNNQCDQICINEPRGYSCNCAMGYALSRLYNCLDIDECELGEPYEDCDQICTNAVGTFTCSCNAGYELGMDKKTCIDVDECAPPMNCDVIKLCESGSQNMNCSYVDGHLVDLSSCNGGEDCCSRLDYNCTELQVCQRTSQVLTCACIDRDGHALTEVEEDPGGTSGYDLSVLRRCEKVNGYFTCVSVSGYDLVIDNEFCEALQKHNCTEREFCRNTVGGYECPCKEGYIRNDDTQLCDDIDECSTDYMNCPEGEAQVCKTSNGTILCECHQGEAIVCEGTCADGCYGPLVCFEYKCACFEGFFLNTDNKPCIGEGCDEAIHDCTETEKCVNTIGGYNCTCAEGYVREDIVNGTCRDVDECAERTYRCNHLCMNEVGNYSCSCVEGYTLSEDGYTCFMPLALSEAYMTLSQEDALDEPVEITMTTNGFAWWLLPLGIICGFVIVALMAIGRNKSARFRRGTDVPLNAFRSLGGRMASGLRSRLSHRDENRESNVYMSPPSQQRGKDAAVA</sequence>
<dbReference type="SUPFAM" id="SSF57184">
    <property type="entry name" value="Growth factor receptor domain"/>
    <property type="match status" value="4"/>
</dbReference>
<dbReference type="InterPro" id="IPR000742">
    <property type="entry name" value="EGF"/>
</dbReference>
<evidence type="ECO:0000256" key="5">
    <source>
        <dbReference type="PROSITE-ProRule" id="PRU00076"/>
    </source>
</evidence>
<dbReference type="KEGG" id="aplc:110984934"/>
<feature type="compositionally biased region" description="Polar residues" evidence="6">
    <location>
        <begin position="715"/>
        <end position="725"/>
    </location>
</feature>
<feature type="domain" description="EGF-like" evidence="9">
    <location>
        <begin position="97"/>
        <end position="130"/>
    </location>
</feature>